<dbReference type="RefSeq" id="WP_146789315.1">
    <property type="nucleotide sequence ID" value="NZ_BAABIO010000003.1"/>
</dbReference>
<dbReference type="PROSITE" id="PS50093">
    <property type="entry name" value="PKD"/>
    <property type="match status" value="4"/>
</dbReference>
<proteinExistence type="predicted"/>
<dbReference type="NCBIfam" id="TIGR04183">
    <property type="entry name" value="Por_Secre_tail"/>
    <property type="match status" value="1"/>
</dbReference>
<dbReference type="SUPFAM" id="SSF49299">
    <property type="entry name" value="PKD domain"/>
    <property type="match status" value="3"/>
</dbReference>
<feature type="domain" description="PKD" evidence="2">
    <location>
        <begin position="55"/>
        <end position="87"/>
    </location>
</feature>
<feature type="domain" description="PKD" evidence="2">
    <location>
        <begin position="151"/>
        <end position="189"/>
    </location>
</feature>
<evidence type="ECO:0000256" key="1">
    <source>
        <dbReference type="SAM" id="SignalP"/>
    </source>
</evidence>
<evidence type="ECO:0000313" key="3">
    <source>
        <dbReference type="EMBL" id="QEC57223.1"/>
    </source>
</evidence>
<dbReference type="Pfam" id="PF18911">
    <property type="entry name" value="PKD_4"/>
    <property type="match status" value="3"/>
</dbReference>
<name>A0A5B8UKY3_9BACT</name>
<dbReference type="EMBL" id="CP042433">
    <property type="protein sequence ID" value="QEC57223.1"/>
    <property type="molecule type" value="Genomic_DNA"/>
</dbReference>
<keyword evidence="4" id="KW-1185">Reference proteome</keyword>
<dbReference type="KEGG" id="fgg:FSB75_15395"/>
<dbReference type="InterPro" id="IPR022409">
    <property type="entry name" value="PKD/Chitinase_dom"/>
</dbReference>
<gene>
    <name evidence="3" type="ORF">FSB75_15395</name>
</gene>
<dbReference type="InterPro" id="IPR013783">
    <property type="entry name" value="Ig-like_fold"/>
</dbReference>
<evidence type="ECO:0000259" key="2">
    <source>
        <dbReference type="PROSITE" id="PS50093"/>
    </source>
</evidence>
<dbReference type="InterPro" id="IPR035986">
    <property type="entry name" value="PKD_dom_sf"/>
</dbReference>
<accession>A0A5B8UKY3</accession>
<organism evidence="3 4">
    <name type="scientific">Flavisolibacter ginsenosidimutans</name>
    <dbReference type="NCBI Taxonomy" id="661481"/>
    <lineage>
        <taxon>Bacteria</taxon>
        <taxon>Pseudomonadati</taxon>
        <taxon>Bacteroidota</taxon>
        <taxon>Chitinophagia</taxon>
        <taxon>Chitinophagales</taxon>
        <taxon>Chitinophagaceae</taxon>
        <taxon>Flavisolibacter</taxon>
    </lineage>
</organism>
<dbReference type="InterPro" id="IPR000601">
    <property type="entry name" value="PKD_dom"/>
</dbReference>
<evidence type="ECO:0000313" key="4">
    <source>
        <dbReference type="Proteomes" id="UP000321204"/>
    </source>
</evidence>
<sequence length="474" mass="51098">MKKIYNLLASLFTGLLLHAQTTTPNVNFTFAVNGNTVTFTNTSANLGEGVKRAFWTFGDNNRATTGAYDGVAHQYALAGTYQACLKVYRYATNSNDSILIGSECKSITLEQHCEAGFQWVDTLTNSIGAHYVKFYGAASNNAGKRITEVCWNFGDGTDTCISATTGAAPPLSIMHRYSQGGTYNACIKVKFDGGCVAEKCNTVVLSHVTTVCSFDLSEAAANTASLERKFYVGLMTNRVAEKICWNFGDGTDTCVVLANPLNPQQLMIVHHYPAPGNYNVCAKVTYAGGCTAERCKPVSIAVAHSNVCGGYMTDSTINANTIRFRGLGIQNNGDYVLSYNWTFGDGTTGSGQTINHTFASPGRYNVCLYLKTNTGCETRICNPVGVSGNAQPQLVLTPNPVVNELHATFVSLFQQTVTVKIYNANGLMVRSYVRAANAGTNNWNFSDVGTLPTGVYSVIVQSSNQFATAIFFKQ</sequence>
<keyword evidence="1" id="KW-0732">Signal</keyword>
<dbReference type="OrthoDB" id="632555at2"/>
<dbReference type="InterPro" id="IPR026444">
    <property type="entry name" value="Secre_tail"/>
</dbReference>
<dbReference type="Gene3D" id="2.60.40.10">
    <property type="entry name" value="Immunoglobulins"/>
    <property type="match status" value="4"/>
</dbReference>
<dbReference type="CDD" id="cd00146">
    <property type="entry name" value="PKD"/>
    <property type="match status" value="2"/>
</dbReference>
<protein>
    <submittedName>
        <fullName evidence="3">PKD domain-containing protein</fullName>
    </submittedName>
</protein>
<dbReference type="AlphaFoldDB" id="A0A5B8UKY3"/>
<feature type="chain" id="PRO_5023085000" evidence="1">
    <location>
        <begin position="20"/>
        <end position="474"/>
    </location>
</feature>
<feature type="domain" description="PKD" evidence="2">
    <location>
        <begin position="245"/>
        <end position="307"/>
    </location>
</feature>
<dbReference type="SMART" id="SM00089">
    <property type="entry name" value="PKD"/>
    <property type="match status" value="4"/>
</dbReference>
<feature type="signal peptide" evidence="1">
    <location>
        <begin position="1"/>
        <end position="19"/>
    </location>
</feature>
<dbReference type="Pfam" id="PF18962">
    <property type="entry name" value="Por_Secre_tail"/>
    <property type="match status" value="1"/>
</dbReference>
<reference evidence="3 4" key="1">
    <citation type="journal article" date="2015" name="Int. J. Syst. Evol. Microbiol.">
        <title>Flavisolibacter ginsenosidimutans sp. nov., with ginsenoside-converting activity isolated from soil used for cultivating ginseng.</title>
        <authorList>
            <person name="Zhao Y."/>
            <person name="Liu Q."/>
            <person name="Kang M.S."/>
            <person name="Jin F."/>
            <person name="Yu H."/>
            <person name="Im W.T."/>
        </authorList>
    </citation>
    <scope>NUCLEOTIDE SEQUENCE [LARGE SCALE GENOMIC DNA]</scope>
    <source>
        <strain evidence="3 4">Gsoil 636</strain>
    </source>
</reference>
<feature type="domain" description="PKD" evidence="2">
    <location>
        <begin position="330"/>
        <end position="375"/>
    </location>
</feature>
<dbReference type="Proteomes" id="UP000321204">
    <property type="component" value="Chromosome"/>
</dbReference>